<evidence type="ECO:0000313" key="1">
    <source>
        <dbReference type="EMBL" id="SPD73153.1"/>
    </source>
</evidence>
<accession>A0A445MUP1</accession>
<reference evidence="1" key="1">
    <citation type="submission" date="2018-01" db="EMBL/GenBank/DDBJ databases">
        <authorList>
            <person name="Regsiter A."/>
            <person name="William W."/>
        </authorList>
    </citation>
    <scope>NUCLEOTIDE SEQUENCE</scope>
    <source>
        <strain evidence="1">TRIP AH-1</strain>
    </source>
</reference>
<name>A0A445MUP1_9BACT</name>
<organism evidence="1">
    <name type="scientific">uncultured Desulfobacterium sp</name>
    <dbReference type="NCBI Taxonomy" id="201089"/>
    <lineage>
        <taxon>Bacteria</taxon>
        <taxon>Pseudomonadati</taxon>
        <taxon>Thermodesulfobacteriota</taxon>
        <taxon>Desulfobacteria</taxon>
        <taxon>Desulfobacterales</taxon>
        <taxon>Desulfobacteriaceae</taxon>
        <taxon>Desulfobacterium</taxon>
        <taxon>environmental samples</taxon>
    </lineage>
</organism>
<protein>
    <submittedName>
        <fullName evidence="1">Uncharacterized protein</fullName>
    </submittedName>
</protein>
<sequence>MRFLGVYKCTKEHKTRMIVICANLRNLWMIDLQLKKELMAFADFLCQAE</sequence>
<dbReference type="EMBL" id="OJIN01000081">
    <property type="protein sequence ID" value="SPD73153.1"/>
    <property type="molecule type" value="Genomic_DNA"/>
</dbReference>
<dbReference type="AlphaFoldDB" id="A0A445MUP1"/>
<gene>
    <name evidence="1" type="ORF">PITCH_A1710002</name>
</gene>
<proteinExistence type="predicted"/>